<dbReference type="EMBL" id="FXUY01000002">
    <property type="protein sequence ID" value="SMQ30279.1"/>
    <property type="molecule type" value="Genomic_DNA"/>
</dbReference>
<keyword evidence="2" id="KW-1185">Reference proteome</keyword>
<reference evidence="1" key="1">
    <citation type="submission" date="2017-05" db="EMBL/GenBank/DDBJ databases">
        <authorList>
            <person name="Varghese N."/>
            <person name="Submissions S."/>
        </authorList>
    </citation>
    <scope>NUCLEOTIDE SEQUENCE</scope>
    <source>
        <strain evidence="1">LMG 28168</strain>
    </source>
</reference>
<organism evidence="1 2">
    <name type="scientific">Pseudomonas helmanticensis</name>
    <dbReference type="NCBI Taxonomy" id="1471381"/>
    <lineage>
        <taxon>Bacteria</taxon>
        <taxon>Pseudomonadati</taxon>
        <taxon>Pseudomonadota</taxon>
        <taxon>Gammaproteobacteria</taxon>
        <taxon>Pseudomonadales</taxon>
        <taxon>Pseudomonadaceae</taxon>
        <taxon>Pseudomonas</taxon>
    </lineage>
</organism>
<name>A0ACD2UDA2_9PSED</name>
<keyword evidence="1" id="KW-0238">DNA-binding</keyword>
<sequence length="304" mass="33755">MTDELLAPLNDITNCGEAREADQQALDAHGRIDFGLASPHKRKTMLFAVELKESASHQLWINTNPLARDAIFGGDIFYSDANGERCACLASFAESTVLSPDSESGSHISSRELVSVQFEEDPVIEGLIQLALLALQKSENLSPIFATHLAGVLHAHLVERYEFSPGKMVVPGGLARWQERRAKDLLSANLSHELKLESVAEACGMCLGTFSKAFTATVGTPPYRWLTQRRIYFSCDLLRAHPKMTIAEVAYRSGISDLYYFSHLFKSYIGIPPGRWRLTCNGGVKKKLTPSEFLFMRKQSAEDE</sequence>
<comment type="caution">
    <text evidence="1">The sequence shown here is derived from an EMBL/GenBank/DDBJ whole genome shotgun (WGS) entry which is preliminary data.</text>
</comment>
<accession>A0ACD2UDA2</accession>
<dbReference type="Proteomes" id="UP001158048">
    <property type="component" value="Unassembled WGS sequence"/>
</dbReference>
<protein>
    <submittedName>
        <fullName evidence="1">AraC-type DNA-binding protein</fullName>
    </submittedName>
</protein>
<proteinExistence type="predicted"/>
<gene>
    <name evidence="1" type="ORF">SAMN04488483_5328</name>
</gene>
<evidence type="ECO:0000313" key="1">
    <source>
        <dbReference type="EMBL" id="SMQ30279.1"/>
    </source>
</evidence>
<evidence type="ECO:0000313" key="2">
    <source>
        <dbReference type="Proteomes" id="UP001158048"/>
    </source>
</evidence>